<comment type="caution">
    <text evidence="1">The sequence shown here is derived from an EMBL/GenBank/DDBJ whole genome shotgun (WGS) entry which is preliminary data.</text>
</comment>
<proteinExistence type="predicted"/>
<reference evidence="1" key="1">
    <citation type="submission" date="2022-09" db="EMBL/GenBank/DDBJ databases">
        <title>A Global Phylogenomic Analysis of the Shiitake Genus Lentinula.</title>
        <authorList>
            <consortium name="DOE Joint Genome Institute"/>
            <person name="Sierra-Patev S."/>
            <person name="Min B."/>
            <person name="Naranjo-Ortiz M."/>
            <person name="Looney B."/>
            <person name="Konkel Z."/>
            <person name="Slot J.C."/>
            <person name="Sakamoto Y."/>
            <person name="Steenwyk J.L."/>
            <person name="Rokas A."/>
            <person name="Carro J."/>
            <person name="Camarero S."/>
            <person name="Ferreira P."/>
            <person name="Molpeceres G."/>
            <person name="Ruiz-Duenas F.J."/>
            <person name="Serrano A."/>
            <person name="Henrissat B."/>
            <person name="Drula E."/>
            <person name="Hughes K.W."/>
            <person name="Mata J.L."/>
            <person name="Ishikawa N.K."/>
            <person name="Vargas-Isla R."/>
            <person name="Ushijima S."/>
            <person name="Smith C.A."/>
            <person name="Ahrendt S."/>
            <person name="Andreopoulos W."/>
            <person name="He G."/>
            <person name="Labutti K."/>
            <person name="Lipzen A."/>
            <person name="Ng V."/>
            <person name="Riley R."/>
            <person name="Sandor L."/>
            <person name="Barry K."/>
            <person name="Martinez A.T."/>
            <person name="Xiao Y."/>
            <person name="Gibbons J.G."/>
            <person name="Terashima K."/>
            <person name="Grigoriev I.V."/>
            <person name="Hibbett D.S."/>
        </authorList>
    </citation>
    <scope>NUCLEOTIDE SEQUENCE</scope>
    <source>
        <strain evidence="1">TMI1499</strain>
    </source>
</reference>
<name>A0ACC1U1B1_9AGAR</name>
<evidence type="ECO:0000313" key="1">
    <source>
        <dbReference type="EMBL" id="KAJ3810510.1"/>
    </source>
</evidence>
<protein>
    <submittedName>
        <fullName evidence="1">Uncharacterized protein</fullName>
    </submittedName>
</protein>
<accession>A0ACC1U1B1</accession>
<dbReference type="EMBL" id="MU795098">
    <property type="protein sequence ID" value="KAJ3810510.1"/>
    <property type="molecule type" value="Genomic_DNA"/>
</dbReference>
<keyword evidence="2" id="KW-1185">Reference proteome</keyword>
<sequence length="155" mass="17383">MAKGEITRTQIPIDPLFAALEHEVAGQHFTSVLIDMKDGLKDFSTLYSVLSRMENGSQCWITEQANFERFEVYLTIVSLTLYASEVLCNPAGSIRPSHGEFGRFVHRNLWGINVMSQLWGIAKKQCRTPPVQAMAFFKSGRTNIASGPKYPLIQS</sequence>
<organism evidence="1 2">
    <name type="scientific">Lentinula aff. lateritia</name>
    <dbReference type="NCBI Taxonomy" id="2804960"/>
    <lineage>
        <taxon>Eukaryota</taxon>
        <taxon>Fungi</taxon>
        <taxon>Dikarya</taxon>
        <taxon>Basidiomycota</taxon>
        <taxon>Agaricomycotina</taxon>
        <taxon>Agaricomycetes</taxon>
        <taxon>Agaricomycetidae</taxon>
        <taxon>Agaricales</taxon>
        <taxon>Marasmiineae</taxon>
        <taxon>Omphalotaceae</taxon>
        <taxon>Lentinula</taxon>
    </lineage>
</organism>
<dbReference type="Proteomes" id="UP001163835">
    <property type="component" value="Unassembled WGS sequence"/>
</dbReference>
<evidence type="ECO:0000313" key="2">
    <source>
        <dbReference type="Proteomes" id="UP001163835"/>
    </source>
</evidence>
<gene>
    <name evidence="1" type="ORF">F5876DRAFT_65543</name>
</gene>